<reference evidence="1" key="1">
    <citation type="submission" date="2021-01" db="EMBL/GenBank/DDBJ databases">
        <authorList>
            <consortium name="Genoscope - CEA"/>
            <person name="William W."/>
        </authorList>
    </citation>
    <scope>NUCLEOTIDE SEQUENCE</scope>
</reference>
<protein>
    <submittedName>
        <fullName evidence="1">(rape) hypothetical protein</fullName>
    </submittedName>
</protein>
<dbReference type="Proteomes" id="UP001295469">
    <property type="component" value="Chromosome C06"/>
</dbReference>
<sequence>MIIVVVYVLPVVWALDSLLWAKFPGIVSCFSRLWISPMYVSQFYQSNSVGKKRI</sequence>
<evidence type="ECO:0000313" key="1">
    <source>
        <dbReference type="EMBL" id="CAF2058415.1"/>
    </source>
</evidence>
<gene>
    <name evidence="1" type="ORF">DARMORV10_C06P21210.1</name>
</gene>
<accession>A0A816Q812</accession>
<name>A0A816Q812_BRANA</name>
<proteinExistence type="predicted"/>
<dbReference type="AlphaFoldDB" id="A0A816Q812"/>
<organism evidence="1">
    <name type="scientific">Brassica napus</name>
    <name type="common">Rape</name>
    <dbReference type="NCBI Taxonomy" id="3708"/>
    <lineage>
        <taxon>Eukaryota</taxon>
        <taxon>Viridiplantae</taxon>
        <taxon>Streptophyta</taxon>
        <taxon>Embryophyta</taxon>
        <taxon>Tracheophyta</taxon>
        <taxon>Spermatophyta</taxon>
        <taxon>Magnoliopsida</taxon>
        <taxon>eudicotyledons</taxon>
        <taxon>Gunneridae</taxon>
        <taxon>Pentapetalae</taxon>
        <taxon>rosids</taxon>
        <taxon>malvids</taxon>
        <taxon>Brassicales</taxon>
        <taxon>Brassicaceae</taxon>
        <taxon>Brassiceae</taxon>
        <taxon>Brassica</taxon>
    </lineage>
</organism>
<dbReference type="EMBL" id="HG994370">
    <property type="protein sequence ID" value="CAF2058415.1"/>
    <property type="molecule type" value="Genomic_DNA"/>
</dbReference>